<dbReference type="OrthoDB" id="2316821at2759"/>
<dbReference type="InterPro" id="IPR052089">
    <property type="entry name" value="Ankyrin-BTB/POZ_domain"/>
</dbReference>
<feature type="compositionally biased region" description="Low complexity" evidence="3">
    <location>
        <begin position="229"/>
        <end position="261"/>
    </location>
</feature>
<dbReference type="AlphaFoldDB" id="A0A7I8WG03"/>
<dbReference type="Gene3D" id="1.10.20.10">
    <property type="entry name" value="Histone, subunit A"/>
    <property type="match status" value="1"/>
</dbReference>
<evidence type="ECO:0000256" key="3">
    <source>
        <dbReference type="SAM" id="MobiDB-lite"/>
    </source>
</evidence>
<name>A0A7I8WG03_BURXY</name>
<dbReference type="InterPro" id="IPR009072">
    <property type="entry name" value="Histone-fold"/>
</dbReference>
<dbReference type="Proteomes" id="UP000582659">
    <property type="component" value="Unassembled WGS sequence"/>
</dbReference>
<feature type="domain" description="BTB" evidence="4">
    <location>
        <begin position="1013"/>
        <end position="1075"/>
    </location>
</feature>
<keyword evidence="6" id="KW-1185">Reference proteome</keyword>
<evidence type="ECO:0000313" key="6">
    <source>
        <dbReference type="Proteomes" id="UP000659654"/>
    </source>
</evidence>
<dbReference type="GO" id="GO:0046982">
    <property type="term" value="F:protein heterodimerization activity"/>
    <property type="evidence" value="ECO:0007669"/>
    <property type="project" value="InterPro"/>
</dbReference>
<sequence>MYESNLGPLPLFETPWSRSAKRFLDPILDGGSVSREFERLSRFGRANGVDHRRSRSAHPTILGDMAYRHKPRASSSSHHSVEPSLPDRLASALKSLRPHLNHGQNNNRQKSMVVDADDVVYFANNERMTNSDYIGKGGHMCNETCRHQDQIDDGVEMGNYKDSNPKTRLQSAPPAELKTLDDLRQLYRNVPTSDGDEDLEANNAFKPKRTSSANFNSIELKPPVPSSSPPGSLSPRSPVVNASLTSSLSSSASSSRSAADSGYRSHKRLQKDLENNNTPEVSMVYVNDGSLSSTELLKREKKKAENAATKKITVVQVSQSVSAATQSDIQAFRPEPFKVPFTYTTSDIRQVIEQTVPALSQGFSNEIFMMLLTRFRHSMDLFASEVRRNIGPFVKCAVRDINLTLMSLLPEKIAYVCMDYAVQTLAFFSNSASFSKSLEARASLKMNVGKMYRWMKLSGLTAIVVDVTAVYLTAIFERLLLSYIQNIDKNRGTRSFSEVLRTHSSMFDAFTGTSLMNGICLPRFRSMEKILDVDVPMEDAKSRKWYKRWVENHKLGLRFDADAKNCLFFYVKCNEEGQNCNCTGKRPTFDDWMETLLNLSEHRNTLRITRSDVMETARILKVVDRLPQRPATDFVDSSDCLEWQWLDQTRLWEVDQAERRKILGLCDLGRTNSHGLSCLSRCILNGNNGAANLIVHKTNAHLDTPIAPANLKGPHKNCKLFDDFLGWTPLFWAIAKEDAEMVKKLLAQNVHVNAGWMRRETPLQLAAAVGAPEAVHQLLKHRADAHFTSVDYEHKDQQNVAGAPSALAMAAAAGNSKAFNLVLTELRRPTFSREDLPTSISEGKGKLKDSAEETTQTVNYAESSKMTQLVMREALYYAVECGNLELAFDLNLLGVKWTINLWTKCLEWAVQQKSNQGVRLVLESFNQRQLRQAPLQALEGFNRKLFDIVELDFTDPFTDNPVFAQLLKLISSIFKGFHTDVEDRKDNSSSDISPSKPCGVMIDPKYCDNEKFSDVKFVVDGRTIFAHRIALVNASQQFEAILQNGVDSVKVNDISYATFKALIEFVYGKRAECLKHISAEPISEQLKAIQSAERFGLSELSELIVKAISDHIEVVNCLSIYQHAIKTDNTRLLKRVEPFILCHLEEILGRSSRHRLEFIQMNKTFDLTQRLAIYSNRTVRQIFHNFESEELSVHKL</sequence>
<evidence type="ECO:0000259" key="4">
    <source>
        <dbReference type="PROSITE" id="PS50097"/>
    </source>
</evidence>
<evidence type="ECO:0000256" key="1">
    <source>
        <dbReference type="ARBA" id="ARBA00022737"/>
    </source>
</evidence>
<protein>
    <submittedName>
        <fullName evidence="5">(pine wood nematode) hypothetical protein</fullName>
    </submittedName>
</protein>
<dbReference type="Proteomes" id="UP000659654">
    <property type="component" value="Unassembled WGS sequence"/>
</dbReference>
<dbReference type="Pfam" id="PF00651">
    <property type="entry name" value="BTB"/>
    <property type="match status" value="1"/>
</dbReference>
<dbReference type="InterPro" id="IPR002110">
    <property type="entry name" value="Ankyrin_rpt"/>
</dbReference>
<dbReference type="InterPro" id="IPR059008">
    <property type="entry name" value="ABTB2/3_histone"/>
</dbReference>
<evidence type="ECO:0000313" key="5">
    <source>
        <dbReference type="EMBL" id="CAD5223018.1"/>
    </source>
</evidence>
<keyword evidence="2" id="KW-0040">ANK repeat</keyword>
<dbReference type="PANTHER" id="PTHR46071">
    <property type="entry name" value="ANKYRIN REPEAT AND BTB/POZ DOMAIN-CONTAINING"/>
    <property type="match status" value="1"/>
</dbReference>
<dbReference type="SMART" id="SM00248">
    <property type="entry name" value="ANK"/>
    <property type="match status" value="3"/>
</dbReference>
<comment type="caution">
    <text evidence="5">The sequence shown here is derived from an EMBL/GenBank/DDBJ whole genome shotgun (WGS) entry which is preliminary data.</text>
</comment>
<evidence type="ECO:0000256" key="2">
    <source>
        <dbReference type="ARBA" id="ARBA00023043"/>
    </source>
</evidence>
<dbReference type="InterPro" id="IPR036770">
    <property type="entry name" value="Ankyrin_rpt-contain_sf"/>
</dbReference>
<accession>A0A7I8WG03</accession>
<dbReference type="PANTHER" id="PTHR46071:SF2">
    <property type="entry name" value="ANKYRIN REPEAT AND BTB_POZ DOMAIN-CONTAINING PROTEIN 2-LIKE PROTEIN"/>
    <property type="match status" value="1"/>
</dbReference>
<dbReference type="Pfam" id="PF12796">
    <property type="entry name" value="Ank_2"/>
    <property type="match status" value="1"/>
</dbReference>
<dbReference type="EMBL" id="CAJFDI010000003">
    <property type="protein sequence ID" value="CAD5223018.1"/>
    <property type="molecule type" value="Genomic_DNA"/>
</dbReference>
<dbReference type="Gene3D" id="3.30.710.10">
    <property type="entry name" value="Potassium Channel Kv1.1, Chain A"/>
    <property type="match status" value="1"/>
</dbReference>
<dbReference type="PROSITE" id="PS50097">
    <property type="entry name" value="BTB"/>
    <property type="match status" value="1"/>
</dbReference>
<dbReference type="SMART" id="SM00225">
    <property type="entry name" value="BTB"/>
    <property type="match status" value="1"/>
</dbReference>
<gene>
    <name evidence="5" type="ORF">BXYJ_LOCUS7769</name>
</gene>
<dbReference type="EMBL" id="CAJFCV020000003">
    <property type="protein sequence ID" value="CAG9111546.1"/>
    <property type="molecule type" value="Genomic_DNA"/>
</dbReference>
<proteinExistence type="predicted"/>
<dbReference type="SMR" id="A0A7I8WG03"/>
<dbReference type="InterPro" id="IPR011333">
    <property type="entry name" value="SKP1/BTB/POZ_sf"/>
</dbReference>
<reference evidence="5" key="1">
    <citation type="submission" date="2020-09" db="EMBL/GenBank/DDBJ databases">
        <authorList>
            <person name="Kikuchi T."/>
        </authorList>
    </citation>
    <scope>NUCLEOTIDE SEQUENCE</scope>
    <source>
        <strain evidence="5">Ka4C1</strain>
    </source>
</reference>
<keyword evidence="1" id="KW-0677">Repeat</keyword>
<organism evidence="5 6">
    <name type="scientific">Bursaphelenchus xylophilus</name>
    <name type="common">Pinewood nematode worm</name>
    <name type="synonym">Aphelenchoides xylophilus</name>
    <dbReference type="NCBI Taxonomy" id="6326"/>
    <lineage>
        <taxon>Eukaryota</taxon>
        <taxon>Metazoa</taxon>
        <taxon>Ecdysozoa</taxon>
        <taxon>Nematoda</taxon>
        <taxon>Chromadorea</taxon>
        <taxon>Rhabditida</taxon>
        <taxon>Tylenchina</taxon>
        <taxon>Tylenchomorpha</taxon>
        <taxon>Aphelenchoidea</taxon>
        <taxon>Aphelenchoididae</taxon>
        <taxon>Bursaphelenchus</taxon>
    </lineage>
</organism>
<dbReference type="InterPro" id="IPR000210">
    <property type="entry name" value="BTB/POZ_dom"/>
</dbReference>
<dbReference type="SUPFAM" id="SSF54695">
    <property type="entry name" value="POZ domain"/>
    <property type="match status" value="1"/>
</dbReference>
<dbReference type="SUPFAM" id="SSF48403">
    <property type="entry name" value="Ankyrin repeat"/>
    <property type="match status" value="1"/>
</dbReference>
<dbReference type="Pfam" id="PF26281">
    <property type="entry name" value="Histone_ABTB"/>
    <property type="match status" value="1"/>
</dbReference>
<dbReference type="Gene3D" id="1.25.40.20">
    <property type="entry name" value="Ankyrin repeat-containing domain"/>
    <property type="match status" value="1"/>
</dbReference>
<feature type="region of interest" description="Disordered" evidence="3">
    <location>
        <begin position="154"/>
        <end position="280"/>
    </location>
</feature>